<dbReference type="GO" id="GO:0006508">
    <property type="term" value="P:proteolysis"/>
    <property type="evidence" value="ECO:0007669"/>
    <property type="project" value="UniProtKB-KW"/>
</dbReference>
<dbReference type="InterPro" id="IPR011990">
    <property type="entry name" value="TPR-like_helical_dom_sf"/>
</dbReference>
<keyword evidence="2" id="KW-0645">Protease</keyword>
<accession>A0A383B136</accession>
<evidence type="ECO:0000256" key="4">
    <source>
        <dbReference type="ARBA" id="ARBA00022801"/>
    </source>
</evidence>
<protein>
    <recommendedName>
        <fullName evidence="7">Peptidase M48 domain-containing protein</fullName>
    </recommendedName>
</protein>
<dbReference type="SUPFAM" id="SSF48452">
    <property type="entry name" value="TPR-like"/>
    <property type="match status" value="1"/>
</dbReference>
<evidence type="ECO:0000256" key="2">
    <source>
        <dbReference type="ARBA" id="ARBA00022670"/>
    </source>
</evidence>
<evidence type="ECO:0000256" key="5">
    <source>
        <dbReference type="ARBA" id="ARBA00022833"/>
    </source>
</evidence>
<keyword evidence="5" id="KW-0862">Zinc</keyword>
<gene>
    <name evidence="8" type="ORF">METZ01_LOCUS466448</name>
</gene>
<organism evidence="8">
    <name type="scientific">marine metagenome</name>
    <dbReference type="NCBI Taxonomy" id="408172"/>
    <lineage>
        <taxon>unclassified sequences</taxon>
        <taxon>metagenomes</taxon>
        <taxon>ecological metagenomes</taxon>
    </lineage>
</organism>
<dbReference type="Pfam" id="PF01435">
    <property type="entry name" value="Peptidase_M48"/>
    <property type="match status" value="1"/>
</dbReference>
<evidence type="ECO:0000256" key="6">
    <source>
        <dbReference type="ARBA" id="ARBA00023049"/>
    </source>
</evidence>
<feature type="domain" description="Peptidase M48" evidence="7">
    <location>
        <begin position="26"/>
        <end position="93"/>
    </location>
</feature>
<feature type="non-terminal residue" evidence="8">
    <location>
        <position position="248"/>
    </location>
</feature>
<evidence type="ECO:0000259" key="7">
    <source>
        <dbReference type="Pfam" id="PF01435"/>
    </source>
</evidence>
<evidence type="ECO:0000256" key="3">
    <source>
        <dbReference type="ARBA" id="ARBA00022723"/>
    </source>
</evidence>
<comment type="cofactor">
    <cofactor evidence="1">
        <name>Zn(2+)</name>
        <dbReference type="ChEBI" id="CHEBI:29105"/>
    </cofactor>
</comment>
<sequence length="248" mass="27944">GVTGSPEAAGASSAVIAGGSIAGLRHFLSHTRAQERSADQFGLTLLNRNEVSARGLLQFLRKFEDQDLLTEAHQDPYLRTHPLTRDRLAFVKNHVGTSQWSDIPPHPLDLKLHARMRAKLIGFLEHPDRVLQLYPKKDQRLAARYARAVAYYRAFDLDAAITEIDALIEENPYDAYFRELKGQMLFENGRLTEAWPHYEAANQLLPDDPLLMLELARPEIEINTPELVSQSIATLEQVVRIEGDNNVA</sequence>
<proteinExistence type="predicted"/>
<evidence type="ECO:0000256" key="1">
    <source>
        <dbReference type="ARBA" id="ARBA00001947"/>
    </source>
</evidence>
<dbReference type="GO" id="GO:0004222">
    <property type="term" value="F:metalloendopeptidase activity"/>
    <property type="evidence" value="ECO:0007669"/>
    <property type="project" value="InterPro"/>
</dbReference>
<dbReference type="AlphaFoldDB" id="A0A383B136"/>
<dbReference type="GO" id="GO:0046872">
    <property type="term" value="F:metal ion binding"/>
    <property type="evidence" value="ECO:0007669"/>
    <property type="project" value="UniProtKB-KW"/>
</dbReference>
<evidence type="ECO:0000313" key="8">
    <source>
        <dbReference type="EMBL" id="SVE13594.1"/>
    </source>
</evidence>
<dbReference type="Gene3D" id="1.25.40.10">
    <property type="entry name" value="Tetratricopeptide repeat domain"/>
    <property type="match status" value="1"/>
</dbReference>
<dbReference type="InterPro" id="IPR001915">
    <property type="entry name" value="Peptidase_M48"/>
</dbReference>
<reference evidence="8" key="1">
    <citation type="submission" date="2018-05" db="EMBL/GenBank/DDBJ databases">
        <authorList>
            <person name="Lanie J.A."/>
            <person name="Ng W.-L."/>
            <person name="Kazmierczak K.M."/>
            <person name="Andrzejewski T.M."/>
            <person name="Davidsen T.M."/>
            <person name="Wayne K.J."/>
            <person name="Tettelin H."/>
            <person name="Glass J.I."/>
            <person name="Rusch D."/>
            <person name="Podicherti R."/>
            <person name="Tsui H.-C.T."/>
            <person name="Winkler M.E."/>
        </authorList>
    </citation>
    <scope>NUCLEOTIDE SEQUENCE</scope>
</reference>
<keyword evidence="4" id="KW-0378">Hydrolase</keyword>
<keyword evidence="6" id="KW-0482">Metalloprotease</keyword>
<dbReference type="EMBL" id="UINC01196548">
    <property type="protein sequence ID" value="SVE13594.1"/>
    <property type="molecule type" value="Genomic_DNA"/>
</dbReference>
<keyword evidence="3" id="KW-0479">Metal-binding</keyword>
<feature type="non-terminal residue" evidence="8">
    <location>
        <position position="1"/>
    </location>
</feature>
<name>A0A383B136_9ZZZZ</name>